<evidence type="ECO:0000259" key="5">
    <source>
        <dbReference type="Pfam" id="PF04542"/>
    </source>
</evidence>
<evidence type="ECO:0000259" key="6">
    <source>
        <dbReference type="Pfam" id="PF08281"/>
    </source>
</evidence>
<dbReference type="InterPro" id="IPR013249">
    <property type="entry name" value="RNA_pol_sigma70_r4_t2"/>
</dbReference>
<dbReference type="InterPro" id="IPR013325">
    <property type="entry name" value="RNA_pol_sigma_r2"/>
</dbReference>
<organism evidence="7 8">
    <name type="scientific">Anabaena lutea FACHB-196</name>
    <dbReference type="NCBI Taxonomy" id="2692881"/>
    <lineage>
        <taxon>Bacteria</taxon>
        <taxon>Bacillati</taxon>
        <taxon>Cyanobacteriota</taxon>
        <taxon>Cyanophyceae</taxon>
        <taxon>Nostocales</taxon>
        <taxon>Nostocaceae</taxon>
        <taxon>Anabaena</taxon>
    </lineage>
</organism>
<accession>A0ABR8FIZ2</accession>
<dbReference type="SUPFAM" id="SSF88946">
    <property type="entry name" value="Sigma2 domain of RNA polymerase sigma factors"/>
    <property type="match status" value="1"/>
</dbReference>
<keyword evidence="4" id="KW-0804">Transcription</keyword>
<feature type="domain" description="RNA polymerase sigma-70 region 2" evidence="5">
    <location>
        <begin position="48"/>
        <end position="117"/>
    </location>
</feature>
<dbReference type="Pfam" id="PF08281">
    <property type="entry name" value="Sigma70_r4_2"/>
    <property type="match status" value="1"/>
</dbReference>
<proteinExistence type="inferred from homology"/>
<dbReference type="NCBIfam" id="TIGR02937">
    <property type="entry name" value="sigma70-ECF"/>
    <property type="match status" value="1"/>
</dbReference>
<dbReference type="Pfam" id="PF04542">
    <property type="entry name" value="Sigma70_r2"/>
    <property type="match status" value="1"/>
</dbReference>
<protein>
    <submittedName>
        <fullName evidence="7">Sigma-70 family RNA polymerase sigma factor</fullName>
    </submittedName>
</protein>
<comment type="caution">
    <text evidence="7">The sequence shown here is derived from an EMBL/GenBank/DDBJ whole genome shotgun (WGS) entry which is preliminary data.</text>
</comment>
<keyword evidence="8" id="KW-1185">Reference proteome</keyword>
<evidence type="ECO:0000256" key="2">
    <source>
        <dbReference type="ARBA" id="ARBA00023015"/>
    </source>
</evidence>
<name>A0ABR8FIZ2_9NOST</name>
<keyword evidence="3" id="KW-0731">Sigma factor</keyword>
<dbReference type="Gene3D" id="1.10.1740.10">
    <property type="match status" value="1"/>
</dbReference>
<dbReference type="InterPro" id="IPR013324">
    <property type="entry name" value="RNA_pol_sigma_r3/r4-like"/>
</dbReference>
<dbReference type="SUPFAM" id="SSF88659">
    <property type="entry name" value="Sigma3 and sigma4 domains of RNA polymerase sigma factors"/>
    <property type="match status" value="1"/>
</dbReference>
<dbReference type="Gene3D" id="1.10.10.10">
    <property type="entry name" value="Winged helix-like DNA-binding domain superfamily/Winged helix DNA-binding domain"/>
    <property type="match status" value="1"/>
</dbReference>
<evidence type="ECO:0000256" key="3">
    <source>
        <dbReference type="ARBA" id="ARBA00023082"/>
    </source>
</evidence>
<sequence>MNRKSYIQANPEQELLFGLSEIEFRNVLPKKSQFRDLSSNNCGDFWQLWESYQDDFYNLCLKWMGGNSHDAEDVLNQAMLKACNEWTKQINKIIYPQSWLKQIIYNFCMDLHRKRKREAKVIENIEDIEFADHPGFASQLEIPETNILNLEMGAYLYHQIESLPERLRYPFILHCCQDKSYQDVAKQLALSEENVRKRIQQAREILKKQLNSYLAGEDNTPIDSLSSSLKNVIPIMEEFQSNETMICNWESSIPTKTQQEEINYQVAVICLESLPHHWYGSPNSLGYR</sequence>
<dbReference type="InterPro" id="IPR014284">
    <property type="entry name" value="RNA_pol_sigma-70_dom"/>
</dbReference>
<gene>
    <name evidence="7" type="ORF">H6G59_18430</name>
</gene>
<evidence type="ECO:0000313" key="7">
    <source>
        <dbReference type="EMBL" id="MBD2569835.1"/>
    </source>
</evidence>
<dbReference type="EMBL" id="JACJST010000018">
    <property type="protein sequence ID" value="MBD2569835.1"/>
    <property type="molecule type" value="Genomic_DNA"/>
</dbReference>
<dbReference type="InterPro" id="IPR007627">
    <property type="entry name" value="RNA_pol_sigma70_r2"/>
</dbReference>
<feature type="domain" description="RNA polymerase sigma factor 70 region 4 type 2" evidence="6">
    <location>
        <begin position="156"/>
        <end position="204"/>
    </location>
</feature>
<dbReference type="Proteomes" id="UP000640531">
    <property type="component" value="Unassembled WGS sequence"/>
</dbReference>
<dbReference type="InterPro" id="IPR036388">
    <property type="entry name" value="WH-like_DNA-bd_sf"/>
</dbReference>
<evidence type="ECO:0000313" key="8">
    <source>
        <dbReference type="Proteomes" id="UP000640531"/>
    </source>
</evidence>
<dbReference type="RefSeq" id="WP_190716992.1">
    <property type="nucleotide sequence ID" value="NZ_JACJST010000018.1"/>
</dbReference>
<dbReference type="CDD" id="cd06171">
    <property type="entry name" value="Sigma70_r4"/>
    <property type="match status" value="1"/>
</dbReference>
<reference evidence="7 8" key="1">
    <citation type="journal article" date="2020" name="ISME J.">
        <title>Comparative genomics reveals insights into cyanobacterial evolution and habitat adaptation.</title>
        <authorList>
            <person name="Chen M.Y."/>
            <person name="Teng W.K."/>
            <person name="Zhao L."/>
            <person name="Hu C.X."/>
            <person name="Zhou Y.K."/>
            <person name="Han B.P."/>
            <person name="Song L.R."/>
            <person name="Shu W.S."/>
        </authorList>
    </citation>
    <scope>NUCLEOTIDE SEQUENCE [LARGE SCALE GENOMIC DNA]</scope>
    <source>
        <strain evidence="7 8">FACHB-196</strain>
    </source>
</reference>
<keyword evidence="2" id="KW-0805">Transcription regulation</keyword>
<dbReference type="PANTHER" id="PTHR43133:SF51">
    <property type="entry name" value="RNA POLYMERASE SIGMA FACTOR"/>
    <property type="match status" value="1"/>
</dbReference>
<dbReference type="InterPro" id="IPR039425">
    <property type="entry name" value="RNA_pol_sigma-70-like"/>
</dbReference>
<evidence type="ECO:0000256" key="1">
    <source>
        <dbReference type="ARBA" id="ARBA00010641"/>
    </source>
</evidence>
<dbReference type="PANTHER" id="PTHR43133">
    <property type="entry name" value="RNA POLYMERASE ECF-TYPE SIGMA FACTO"/>
    <property type="match status" value="1"/>
</dbReference>
<comment type="similarity">
    <text evidence="1">Belongs to the sigma-70 factor family. ECF subfamily.</text>
</comment>
<evidence type="ECO:0000256" key="4">
    <source>
        <dbReference type="ARBA" id="ARBA00023163"/>
    </source>
</evidence>